<keyword evidence="2" id="KW-1185">Reference proteome</keyword>
<dbReference type="AlphaFoldDB" id="Q0FVY6"/>
<reference evidence="1 2" key="1">
    <citation type="journal article" date="2010" name="J. Bacteriol.">
        <title>Genome sequences of Pelagibaca bermudensis HTCC2601T and Maritimibacter alkaliphilus HTCC2654T, the type strains of two marine Roseobacter genera.</title>
        <authorList>
            <person name="Thrash J.C."/>
            <person name="Cho J.C."/>
            <person name="Ferriera S."/>
            <person name="Johnson J."/>
            <person name="Vergin K.L."/>
            <person name="Giovannoni S.J."/>
        </authorList>
    </citation>
    <scope>NUCLEOTIDE SEQUENCE [LARGE SCALE GENOMIC DNA]</scope>
    <source>
        <strain evidence="2">DSM 26914 / JCM 13377 / KCTC 12554 / HTCC2601</strain>
    </source>
</reference>
<organism evidence="1 2">
    <name type="scientific">Salipiger bermudensis (strain DSM 26914 / JCM 13377 / KCTC 12554 / HTCC2601)</name>
    <name type="common">Pelagibaca bermudensis</name>
    <dbReference type="NCBI Taxonomy" id="314265"/>
    <lineage>
        <taxon>Bacteria</taxon>
        <taxon>Pseudomonadati</taxon>
        <taxon>Pseudomonadota</taxon>
        <taxon>Alphaproteobacteria</taxon>
        <taxon>Rhodobacterales</taxon>
        <taxon>Roseobacteraceae</taxon>
        <taxon>Salipiger</taxon>
    </lineage>
</organism>
<accession>Q0FVY6</accession>
<dbReference type="HOGENOM" id="CLU_2992631_0_0_5"/>
<protein>
    <submittedName>
        <fullName evidence="1">Uncharacterized protein</fullName>
    </submittedName>
</protein>
<sequence length="57" mass="6285">MSTDRARGTDQPRSAGCRQDCRAVRELHLPRAGILPDARHHRALAGMIAARQVLVIL</sequence>
<evidence type="ECO:0000313" key="2">
    <source>
        <dbReference type="Proteomes" id="UP000006230"/>
    </source>
</evidence>
<dbReference type="Proteomes" id="UP000006230">
    <property type="component" value="Unassembled WGS sequence"/>
</dbReference>
<gene>
    <name evidence="1" type="ORF">R2601_04298</name>
</gene>
<name>Q0FVY6_SALBH</name>
<comment type="caution">
    <text evidence="1">The sequence shown here is derived from an EMBL/GenBank/DDBJ whole genome shotgun (WGS) entry which is preliminary data.</text>
</comment>
<evidence type="ECO:0000313" key="1">
    <source>
        <dbReference type="EMBL" id="EAU48766.1"/>
    </source>
</evidence>
<proteinExistence type="predicted"/>
<dbReference type="EMBL" id="AATQ01000001">
    <property type="protein sequence ID" value="EAU48766.1"/>
    <property type="molecule type" value="Genomic_DNA"/>
</dbReference>